<organism evidence="1 2">
    <name type="scientific">Kribbella sancticallisti</name>
    <dbReference type="NCBI Taxonomy" id="460087"/>
    <lineage>
        <taxon>Bacteria</taxon>
        <taxon>Bacillati</taxon>
        <taxon>Actinomycetota</taxon>
        <taxon>Actinomycetes</taxon>
        <taxon>Propionibacteriales</taxon>
        <taxon>Kribbellaceae</taxon>
        <taxon>Kribbella</taxon>
    </lineage>
</organism>
<protein>
    <recommendedName>
        <fullName evidence="3">Baseplate assembly protein</fullName>
    </recommendedName>
</protein>
<dbReference type="EMBL" id="BAAAOS010000005">
    <property type="protein sequence ID" value="GAA1552978.1"/>
    <property type="molecule type" value="Genomic_DNA"/>
</dbReference>
<gene>
    <name evidence="1" type="ORF">GCM10009789_03150</name>
</gene>
<name>A0ABP4MZH7_9ACTN</name>
<dbReference type="RefSeq" id="WP_344208916.1">
    <property type="nucleotide sequence ID" value="NZ_BAAAOS010000005.1"/>
</dbReference>
<evidence type="ECO:0000313" key="2">
    <source>
        <dbReference type="Proteomes" id="UP001500393"/>
    </source>
</evidence>
<evidence type="ECO:0000313" key="1">
    <source>
        <dbReference type="EMBL" id="GAA1552978.1"/>
    </source>
</evidence>
<evidence type="ECO:0008006" key="3">
    <source>
        <dbReference type="Google" id="ProtNLM"/>
    </source>
</evidence>
<reference evidence="2" key="1">
    <citation type="journal article" date="2019" name="Int. J. Syst. Evol. Microbiol.">
        <title>The Global Catalogue of Microorganisms (GCM) 10K type strain sequencing project: providing services to taxonomists for standard genome sequencing and annotation.</title>
        <authorList>
            <consortium name="The Broad Institute Genomics Platform"/>
            <consortium name="The Broad Institute Genome Sequencing Center for Infectious Disease"/>
            <person name="Wu L."/>
            <person name="Ma J."/>
        </authorList>
    </citation>
    <scope>NUCLEOTIDE SEQUENCE [LARGE SCALE GENOMIC DNA]</scope>
    <source>
        <strain evidence="2">JCM 14969</strain>
    </source>
</reference>
<sequence>MTALVWDGGHLDGTPWQGIRHLSITIETSATPPVILVAHLNQPVGTLRPDQVRISGMRRPPPRYRVRVDPVTAPLEVRVEFDGWGDHAPYTFTLTDGGGAPLHPFYATATFWFTIDCSCGDCRPSSAQAALQPMQPPAVDLLTKDYTGFVALLTDWVSVNAPDVTDLSSAAFEQVLLELLAWAGDLTSYYQDRVAAEAFIETATQRFSLRQHAALLGQRLDDGRTASTVLAFDPAVSGFVPEGLSVRMPTGPDEVPVAFAVTARTPVAAEHASDRLVPAAFPGAPDAQLPAGARSLLVLGHDVHLTTGDRLALVQGSFWQVVTLDRPVEQFVEPGWVADPADDFDPLTDQPTRVTRISWTDPLTRALSPWQGPRLKLHANLVDARAGLPRIATSAPGVPPSGRVGLALDDPSTVAARSSTGALQLRSLRVPEWPVAYDDLPDGVGTAPAVQVSVSGQAWTQVEHLRASRSYDLHYTAQADEDGAVWLGFGDGVSGHEVALEAPDMPSALIEIAYRLGTAGTGDAGLDTLTRIVPPATGTDEEVTLQALGDVRVTNVTPGLGSRPPASLERIRQDVPAALHHGDLQRAVSLEDYAQVAMQVPGVGRATARGGGRLFNTVTVLIDPQGSQELDLRLRQAVEEHLNRLRMAGREQVVMAAQYVPLDVALEVCAAAGVPADVVRERVLAELRPGSDARPGWFHPDRLSFGDAVHLGDLLAYVQGIPGVRAVKATRFAPLGDVAGPAVRDVIALGRSAVARMDADPEVPENGSLEVLALGLDVDAEPFLVDAGPAQVVTP</sequence>
<proteinExistence type="predicted"/>
<comment type="caution">
    <text evidence="1">The sequence shown here is derived from an EMBL/GenBank/DDBJ whole genome shotgun (WGS) entry which is preliminary data.</text>
</comment>
<dbReference type="Proteomes" id="UP001500393">
    <property type="component" value="Unassembled WGS sequence"/>
</dbReference>
<keyword evidence="2" id="KW-1185">Reference proteome</keyword>
<accession>A0ABP4MZH7</accession>